<dbReference type="InterPro" id="IPR001628">
    <property type="entry name" value="Znf_hrmn_rcpt"/>
</dbReference>
<organism evidence="12">
    <name type="scientific">Medioppia subpectinata</name>
    <dbReference type="NCBI Taxonomy" id="1979941"/>
    <lineage>
        <taxon>Eukaryota</taxon>
        <taxon>Metazoa</taxon>
        <taxon>Ecdysozoa</taxon>
        <taxon>Arthropoda</taxon>
        <taxon>Chelicerata</taxon>
        <taxon>Arachnida</taxon>
        <taxon>Acari</taxon>
        <taxon>Acariformes</taxon>
        <taxon>Sarcoptiformes</taxon>
        <taxon>Oribatida</taxon>
        <taxon>Brachypylina</taxon>
        <taxon>Oppioidea</taxon>
        <taxon>Oppiidae</taxon>
        <taxon>Medioppia</taxon>
    </lineage>
</organism>
<dbReference type="InterPro" id="IPR013088">
    <property type="entry name" value="Znf_NHR/GATA"/>
</dbReference>
<evidence type="ECO:0000256" key="1">
    <source>
        <dbReference type="ARBA" id="ARBA00022723"/>
    </source>
</evidence>
<dbReference type="EMBL" id="CAJPIZ010014742">
    <property type="protein sequence ID" value="CAG2114911.1"/>
    <property type="molecule type" value="Genomic_DNA"/>
</dbReference>
<evidence type="ECO:0000256" key="8">
    <source>
        <dbReference type="ARBA" id="ARBA00023242"/>
    </source>
</evidence>
<dbReference type="AlphaFoldDB" id="A0A7R9Q827"/>
<evidence type="ECO:0000313" key="12">
    <source>
        <dbReference type="EMBL" id="CAD7634481.1"/>
    </source>
</evidence>
<gene>
    <name evidence="12" type="ORF">OSB1V03_LOCUS14877</name>
</gene>
<evidence type="ECO:0000313" key="13">
    <source>
        <dbReference type="Proteomes" id="UP000759131"/>
    </source>
</evidence>
<evidence type="ECO:0008006" key="14">
    <source>
        <dbReference type="Google" id="ProtNLM"/>
    </source>
</evidence>
<evidence type="ECO:0000256" key="7">
    <source>
        <dbReference type="ARBA" id="ARBA00023170"/>
    </source>
</evidence>
<dbReference type="SMART" id="SM00399">
    <property type="entry name" value="ZnF_C4"/>
    <property type="match status" value="1"/>
</dbReference>
<dbReference type="Pfam" id="PF00105">
    <property type="entry name" value="zf-C4"/>
    <property type="match status" value="2"/>
</dbReference>
<dbReference type="Gene3D" id="3.30.50.10">
    <property type="entry name" value="Erythroid Transcription Factor GATA-1, subunit A"/>
    <property type="match status" value="2"/>
</dbReference>
<feature type="compositionally biased region" description="Polar residues" evidence="9">
    <location>
        <begin position="404"/>
        <end position="414"/>
    </location>
</feature>
<keyword evidence="3" id="KW-0862">Zinc</keyword>
<dbReference type="Gene3D" id="1.10.565.10">
    <property type="entry name" value="Retinoid X Receptor"/>
    <property type="match status" value="3"/>
</dbReference>
<dbReference type="SUPFAM" id="SSF57716">
    <property type="entry name" value="Glucocorticoid receptor-like (DNA-binding domain)"/>
    <property type="match status" value="2"/>
</dbReference>
<keyword evidence="7" id="KW-0675">Receptor</keyword>
<feature type="domain" description="Nuclear receptor" evidence="10">
    <location>
        <begin position="1"/>
        <end position="63"/>
    </location>
</feature>
<feature type="non-terminal residue" evidence="12">
    <location>
        <position position="1"/>
    </location>
</feature>
<keyword evidence="1" id="KW-0479">Metal-binding</keyword>
<dbReference type="GO" id="GO:0000978">
    <property type="term" value="F:RNA polymerase II cis-regulatory region sequence-specific DNA binding"/>
    <property type="evidence" value="ECO:0007669"/>
    <property type="project" value="TreeGrafter"/>
</dbReference>
<feature type="compositionally biased region" description="Polar residues" evidence="9">
    <location>
        <begin position="84"/>
        <end position="102"/>
    </location>
</feature>
<dbReference type="GO" id="GO:0045944">
    <property type="term" value="P:positive regulation of transcription by RNA polymerase II"/>
    <property type="evidence" value="ECO:0007669"/>
    <property type="project" value="TreeGrafter"/>
</dbReference>
<evidence type="ECO:0000256" key="4">
    <source>
        <dbReference type="ARBA" id="ARBA00023015"/>
    </source>
</evidence>
<keyword evidence="5" id="KW-0238">DNA-binding</keyword>
<dbReference type="SUPFAM" id="SSF48508">
    <property type="entry name" value="Nuclear receptor ligand-binding domain"/>
    <property type="match status" value="2"/>
</dbReference>
<evidence type="ECO:0000259" key="11">
    <source>
        <dbReference type="PROSITE" id="PS51843"/>
    </source>
</evidence>
<feature type="domain" description="NR LBD" evidence="11">
    <location>
        <begin position="143"/>
        <end position="338"/>
    </location>
</feature>
<feature type="region of interest" description="Disordered" evidence="9">
    <location>
        <begin position="402"/>
        <end position="429"/>
    </location>
</feature>
<keyword evidence="4" id="KW-0805">Transcription regulation</keyword>
<dbReference type="EMBL" id="OC869317">
    <property type="protein sequence ID" value="CAD7634481.1"/>
    <property type="molecule type" value="Genomic_DNA"/>
</dbReference>
<protein>
    <recommendedName>
        <fullName evidence="14">Nuclear receptor</fullName>
    </recommendedName>
</protein>
<evidence type="ECO:0000256" key="3">
    <source>
        <dbReference type="ARBA" id="ARBA00022833"/>
    </source>
</evidence>
<keyword evidence="6" id="KW-0804">Transcription</keyword>
<keyword evidence="2" id="KW-0863">Zinc-finger</keyword>
<keyword evidence="8" id="KW-0539">Nucleus</keyword>
<dbReference type="InterPro" id="IPR050234">
    <property type="entry name" value="Nuclear_hormone_rcpt_NR1"/>
</dbReference>
<dbReference type="GO" id="GO:0030154">
    <property type="term" value="P:cell differentiation"/>
    <property type="evidence" value="ECO:0007669"/>
    <property type="project" value="TreeGrafter"/>
</dbReference>
<dbReference type="GO" id="GO:0000122">
    <property type="term" value="P:negative regulation of transcription by RNA polymerase II"/>
    <property type="evidence" value="ECO:0007669"/>
    <property type="project" value="TreeGrafter"/>
</dbReference>
<proteinExistence type="predicted"/>
<dbReference type="SMART" id="SM00430">
    <property type="entry name" value="HOLI"/>
    <property type="match status" value="2"/>
</dbReference>
<dbReference type="GO" id="GO:0008270">
    <property type="term" value="F:zinc ion binding"/>
    <property type="evidence" value="ECO:0007669"/>
    <property type="project" value="UniProtKB-KW"/>
</dbReference>
<accession>A0A7R9Q827</accession>
<feature type="region of interest" description="Disordered" evidence="9">
    <location>
        <begin position="75"/>
        <end position="102"/>
    </location>
</feature>
<dbReference type="InterPro" id="IPR035500">
    <property type="entry name" value="NHR-like_dom_sf"/>
</dbReference>
<sequence>KNFNVFTCESCKAFFRRNALKLKEYKCSLRDNCSIDITTRKLCRKCRLQKCFDSGMKKEYILSEEQKQMRKIRKQVNDCKPSADSDTGDSSQESVATTDTKSSCDGIVHRGEPNDCDHGVVIIDKLIDDKRPLAEWESTRLREMMTILNELKNQYKSKLVAEVTDLDMACRAFSYNCERDAYKFIRLSNSLTAFQSMCENDKISLLKYGSLEMFCLRLITTYNIEKQFWTFITAIGTEWDSDFVILDLLTIIVLFNDHRPHLIHRDLVNCQKHIYMHLLQKYLKVKYRTQSDEKLLKLMDGLENLHQLSAIHFTNYSEAPPEYIGPLLREMLDTRESITSDLKCHFGDKCEISLLTRKFCQRCRLKKCFAVEMKIDLILTEDEKRFNKMRLKSKKVNHNKVDNENNAIIDSTTDSPNNSSNNSEKCYESSDAIITSPEDYSYTEEDIDLAIDDFERSFLDTNNSQYNTSEPIINQCSAVVPISRPLTDYRNNFNELEGNKLTEILFATDLIQEPISEVTSIINNMLEYRVKLTYKFTKEILNFPKLTNNVRAFNQLCQNDKIALVKYGAIEIINVRSALIFDPNTKCWSINTDENNASLLRLDFLKNERNNVYEAYKTFLTKFIPAVDNDPLIMNLFTAILLFNPNRPNLRHKQLVKLQQKSYLHLLQRYFLLKYRSDSEMRAKFMALMNIMPDICVLSGILWRNGVESEPQLMGPLLSEIFDK</sequence>
<evidence type="ECO:0000256" key="5">
    <source>
        <dbReference type="ARBA" id="ARBA00023125"/>
    </source>
</evidence>
<keyword evidence="13" id="KW-1185">Reference proteome</keyword>
<dbReference type="OrthoDB" id="6352325at2759"/>
<dbReference type="PROSITE" id="PS51843">
    <property type="entry name" value="NR_LBD"/>
    <property type="match status" value="2"/>
</dbReference>
<name>A0A7R9Q827_9ACAR</name>
<evidence type="ECO:0000256" key="2">
    <source>
        <dbReference type="ARBA" id="ARBA00022771"/>
    </source>
</evidence>
<dbReference type="InterPro" id="IPR000536">
    <property type="entry name" value="Nucl_hrmn_rcpt_lig-bd"/>
</dbReference>
<evidence type="ECO:0000256" key="6">
    <source>
        <dbReference type="ARBA" id="ARBA00023163"/>
    </source>
</evidence>
<feature type="domain" description="NR LBD" evidence="11">
    <location>
        <begin position="497"/>
        <end position="724"/>
    </location>
</feature>
<reference evidence="12" key="1">
    <citation type="submission" date="2020-11" db="EMBL/GenBank/DDBJ databases">
        <authorList>
            <person name="Tran Van P."/>
        </authorList>
    </citation>
    <scope>NUCLEOTIDE SEQUENCE</scope>
</reference>
<dbReference type="PANTHER" id="PTHR24082:SF283">
    <property type="entry name" value="NUCLEAR HORMONE RECEPTOR HR96"/>
    <property type="match status" value="1"/>
</dbReference>
<evidence type="ECO:0000259" key="10">
    <source>
        <dbReference type="PROSITE" id="PS51030"/>
    </source>
</evidence>
<dbReference type="PANTHER" id="PTHR24082">
    <property type="entry name" value="NUCLEAR HORMONE RECEPTOR"/>
    <property type="match status" value="1"/>
</dbReference>
<dbReference type="GO" id="GO:0004879">
    <property type="term" value="F:nuclear receptor activity"/>
    <property type="evidence" value="ECO:0007669"/>
    <property type="project" value="TreeGrafter"/>
</dbReference>
<dbReference type="PRINTS" id="PR00047">
    <property type="entry name" value="STROIDFINGER"/>
</dbReference>
<evidence type="ECO:0000256" key="9">
    <source>
        <dbReference type="SAM" id="MobiDB-lite"/>
    </source>
</evidence>
<dbReference type="PROSITE" id="PS51030">
    <property type="entry name" value="NUCLEAR_REC_DBD_2"/>
    <property type="match status" value="1"/>
</dbReference>
<dbReference type="Proteomes" id="UP000759131">
    <property type="component" value="Unassembled WGS sequence"/>
</dbReference>